<accession>A0ABS2GQK3</accession>
<dbReference type="GO" id="GO:0004519">
    <property type="term" value="F:endonuclease activity"/>
    <property type="evidence" value="ECO:0007669"/>
    <property type="project" value="UniProtKB-KW"/>
</dbReference>
<dbReference type="Gene3D" id="3.60.10.10">
    <property type="entry name" value="Endonuclease/exonuclease/phosphatase"/>
    <property type="match status" value="1"/>
</dbReference>
<comment type="caution">
    <text evidence="2">The sequence shown here is derived from an EMBL/GenBank/DDBJ whole genome shotgun (WGS) entry which is preliminary data.</text>
</comment>
<sequence>MDTPLRVITFNLKRDLPFFRSHRWAQRREIAAELCRRSKADLIGVQELMPDMRRDLEELLAGEYAIAGFGRYYGTRHTNEDEHSDILVRLERAELRYCKTFWLSNRPEQYGSRGLLAAYPRICTVAEIRLRDSGRCIRVFNTHFDHISGPARNLAARIILQYMQELDLREPMPKLLMGDLNASYDSRCVRILRENLHQYPFRLQDAYEKYDGVRSNTYHRFAGRVKAGRSPIDYIFASEEFEILSSRISTFSLDGEYPSDHFPLIADLVLKGDAE</sequence>
<keyword evidence="3" id="KW-1185">Reference proteome</keyword>
<feature type="domain" description="Endonuclease/exonuclease/phosphatase" evidence="1">
    <location>
        <begin position="8"/>
        <end position="261"/>
    </location>
</feature>
<dbReference type="InterPro" id="IPR050410">
    <property type="entry name" value="CCR4/nocturin_mRNA_transcr"/>
</dbReference>
<dbReference type="RefSeq" id="WP_204722109.1">
    <property type="nucleotide sequence ID" value="NZ_JACSNR010000015.1"/>
</dbReference>
<evidence type="ECO:0000313" key="2">
    <source>
        <dbReference type="EMBL" id="MBM6924271.1"/>
    </source>
</evidence>
<keyword evidence="2" id="KW-0255">Endonuclease</keyword>
<proteinExistence type="predicted"/>
<dbReference type="SUPFAM" id="SSF56219">
    <property type="entry name" value="DNase I-like"/>
    <property type="match status" value="1"/>
</dbReference>
<reference evidence="2 3" key="1">
    <citation type="journal article" date="2021" name="Sci. Rep.">
        <title>The distribution of antibiotic resistance genes in chicken gut microbiota commensals.</title>
        <authorList>
            <person name="Juricova H."/>
            <person name="Matiasovicova J."/>
            <person name="Kubasova T."/>
            <person name="Cejkova D."/>
            <person name="Rychlik I."/>
        </authorList>
    </citation>
    <scope>NUCLEOTIDE SEQUENCE [LARGE SCALE GENOMIC DNA]</scope>
    <source>
        <strain evidence="2 3">An564</strain>
    </source>
</reference>
<dbReference type="Pfam" id="PF03372">
    <property type="entry name" value="Exo_endo_phos"/>
    <property type="match status" value="1"/>
</dbReference>
<evidence type="ECO:0000313" key="3">
    <source>
        <dbReference type="Proteomes" id="UP000724149"/>
    </source>
</evidence>
<name>A0ABS2GQK3_9FIRM</name>
<protein>
    <submittedName>
        <fullName evidence="2">Endonuclease/exonuclease/phosphatase family protein</fullName>
    </submittedName>
</protein>
<gene>
    <name evidence="2" type="ORF">H9X81_11310</name>
</gene>
<dbReference type="EMBL" id="JACSNR010000015">
    <property type="protein sequence ID" value="MBM6924271.1"/>
    <property type="molecule type" value="Genomic_DNA"/>
</dbReference>
<dbReference type="InterPro" id="IPR005135">
    <property type="entry name" value="Endo/exonuclease/phosphatase"/>
</dbReference>
<dbReference type="CDD" id="cd09083">
    <property type="entry name" value="EEP-1"/>
    <property type="match status" value="1"/>
</dbReference>
<evidence type="ECO:0000259" key="1">
    <source>
        <dbReference type="Pfam" id="PF03372"/>
    </source>
</evidence>
<keyword evidence="2" id="KW-0540">Nuclease</keyword>
<dbReference type="PANTHER" id="PTHR12121">
    <property type="entry name" value="CARBON CATABOLITE REPRESSOR PROTEIN 4"/>
    <property type="match status" value="1"/>
</dbReference>
<keyword evidence="2" id="KW-0378">Hydrolase</keyword>
<organism evidence="2 3">
    <name type="scientific">Hydrogenoanaerobacterium saccharovorans</name>
    <dbReference type="NCBI Taxonomy" id="474960"/>
    <lineage>
        <taxon>Bacteria</taxon>
        <taxon>Bacillati</taxon>
        <taxon>Bacillota</taxon>
        <taxon>Clostridia</taxon>
        <taxon>Eubacteriales</taxon>
        <taxon>Oscillospiraceae</taxon>
        <taxon>Hydrogenoanaerobacterium</taxon>
    </lineage>
</organism>
<dbReference type="PANTHER" id="PTHR12121:SF36">
    <property type="entry name" value="ENDONUCLEASE_EXONUCLEASE_PHOSPHATASE DOMAIN-CONTAINING PROTEIN"/>
    <property type="match status" value="1"/>
</dbReference>
<dbReference type="Proteomes" id="UP000724149">
    <property type="component" value="Unassembled WGS sequence"/>
</dbReference>
<dbReference type="InterPro" id="IPR036691">
    <property type="entry name" value="Endo/exonu/phosph_ase_sf"/>
</dbReference>